<evidence type="ECO:0000313" key="3">
    <source>
        <dbReference type="Proteomes" id="UP000234748"/>
    </source>
</evidence>
<comment type="caution">
    <text evidence="2">The sequence shown here is derived from an EMBL/GenBank/DDBJ whole genome shotgun (WGS) entry which is preliminary data.</text>
</comment>
<proteinExistence type="predicted"/>
<evidence type="ECO:0008006" key="4">
    <source>
        <dbReference type="Google" id="ProtNLM"/>
    </source>
</evidence>
<gene>
    <name evidence="2" type="ORF">CUU66_08980</name>
</gene>
<keyword evidence="1" id="KW-1133">Transmembrane helix</keyword>
<dbReference type="EMBL" id="PGUY01000027">
    <property type="protein sequence ID" value="PLT30165.1"/>
    <property type="molecule type" value="Genomic_DNA"/>
</dbReference>
<dbReference type="Proteomes" id="UP000234748">
    <property type="component" value="Unassembled WGS sequence"/>
</dbReference>
<dbReference type="OrthoDB" id="2456214at2"/>
<dbReference type="RefSeq" id="WP_101641349.1">
    <property type="nucleotide sequence ID" value="NZ_PGUY01000027.1"/>
</dbReference>
<accession>A0A2N5M750</accession>
<evidence type="ECO:0000256" key="1">
    <source>
        <dbReference type="SAM" id="Phobius"/>
    </source>
</evidence>
<evidence type="ECO:0000313" key="2">
    <source>
        <dbReference type="EMBL" id="PLT30165.1"/>
    </source>
</evidence>
<keyword evidence="1" id="KW-0472">Membrane</keyword>
<feature type="transmembrane region" description="Helical" evidence="1">
    <location>
        <begin position="37"/>
        <end position="58"/>
    </location>
</feature>
<name>A0A2N5M750_9BACI</name>
<keyword evidence="1" id="KW-0812">Transmembrane</keyword>
<sequence length="63" mass="7321">MKRRYSPYALPPWLRSLRAGCSQLIIPFSIFQGIRTFLIPTTFDVLFLAILVLLAIALRLEWI</sequence>
<reference evidence="2 3" key="1">
    <citation type="submission" date="2017-11" db="EMBL/GenBank/DDBJ databases">
        <title>Comparitive Functional Genomics of Dry Heat Resistant strains isolated from the Viking Spacecraft.</title>
        <authorList>
            <person name="Seuylemezian A."/>
            <person name="Cooper K."/>
            <person name="Vaishampayan P."/>
        </authorList>
    </citation>
    <scope>NUCLEOTIDE SEQUENCE [LARGE SCALE GENOMIC DNA]</scope>
    <source>
        <strain evidence="2 3">V1-29</strain>
    </source>
</reference>
<protein>
    <recommendedName>
        <fullName evidence="4">Membrane protein YszA</fullName>
    </recommendedName>
</protein>
<keyword evidence="3" id="KW-1185">Reference proteome</keyword>
<organism evidence="2 3">
    <name type="scientific">Peribacillus deserti</name>
    <dbReference type="NCBI Taxonomy" id="673318"/>
    <lineage>
        <taxon>Bacteria</taxon>
        <taxon>Bacillati</taxon>
        <taxon>Bacillota</taxon>
        <taxon>Bacilli</taxon>
        <taxon>Bacillales</taxon>
        <taxon>Bacillaceae</taxon>
        <taxon>Peribacillus</taxon>
    </lineage>
</organism>
<dbReference type="AlphaFoldDB" id="A0A2N5M750"/>